<dbReference type="InterPro" id="IPR050327">
    <property type="entry name" value="Proton-linked_MCT"/>
</dbReference>
<protein>
    <recommendedName>
        <fullName evidence="4">Major facilitator superfamily (MFS) profile domain-containing protein</fullName>
    </recommendedName>
</protein>
<dbReference type="RefSeq" id="XP_013270934.1">
    <property type="nucleotide sequence ID" value="XM_013415480.1"/>
</dbReference>
<feature type="transmembrane region" description="Helical" evidence="3">
    <location>
        <begin position="156"/>
        <end position="178"/>
    </location>
</feature>
<dbReference type="AlphaFoldDB" id="A0A0D2H030"/>
<sequence>MSRLSQCASITLPARNPHGLHTIDAEDEMIDHGNTADVGQGQNITEAARSTASSDGGWQAWTYVLGGFLVFFNIWGFTFAFGAFQSYYALHLHPSHSASSISWIGTIQSFLLIIVGVISGPLFDLGYYKTMILAGSFLTIFGIMMLSLSIEYYQILLSQGICVGLGCGLLYVPSLALVSGSFTTKRAIAVGVATCGIAVGGIVYTTTFSQLIARVGFPWTVRIMGFIASGVFLLSFPCLLWKSPASNQRPPRAARQLIDFSAFRDPLFDAFAAIMFFTFLGYIVPYFYIPAFAEQALHTSPSLALTALVVSQVTSLFGRAIAASVAHHVGGMVPWFVCTAVSVLFCFCWTAMDSVGSFFVFCALYGLFSAALVALPASVLPLVCPNPEMLGTRMGMSWACSAVAFLIGTPIGAALTSADDRLSSPAAFRGVQLWSGAVLVVATALLVLLWFAVMKDKNRVFV</sequence>
<evidence type="ECO:0000256" key="3">
    <source>
        <dbReference type="SAM" id="Phobius"/>
    </source>
</evidence>
<evidence type="ECO:0000256" key="1">
    <source>
        <dbReference type="ARBA" id="ARBA00004141"/>
    </source>
</evidence>
<feature type="transmembrane region" description="Helical" evidence="3">
    <location>
        <begin position="190"/>
        <end position="213"/>
    </location>
</feature>
<keyword evidence="3" id="KW-0472">Membrane</keyword>
<proteinExistence type="inferred from homology"/>
<feature type="transmembrane region" description="Helical" evidence="3">
    <location>
        <begin position="333"/>
        <end position="352"/>
    </location>
</feature>
<feature type="transmembrane region" description="Helical" evidence="3">
    <location>
        <begin position="60"/>
        <end position="81"/>
    </location>
</feature>
<feature type="transmembrane region" description="Helical" evidence="3">
    <location>
        <begin position="267"/>
        <end position="289"/>
    </location>
</feature>
<feature type="transmembrane region" description="Helical" evidence="3">
    <location>
        <begin position="301"/>
        <end position="321"/>
    </location>
</feature>
<gene>
    <name evidence="5" type="ORF">Z518_07351</name>
</gene>
<dbReference type="OrthoDB" id="6509908at2759"/>
<dbReference type="PANTHER" id="PTHR11360">
    <property type="entry name" value="MONOCARBOXYLATE TRANSPORTER"/>
    <property type="match status" value="1"/>
</dbReference>
<dbReference type="GO" id="GO:0022857">
    <property type="term" value="F:transmembrane transporter activity"/>
    <property type="evidence" value="ECO:0007669"/>
    <property type="project" value="InterPro"/>
</dbReference>
<dbReference type="InterPro" id="IPR011701">
    <property type="entry name" value="MFS"/>
</dbReference>
<feature type="transmembrane region" description="Helical" evidence="3">
    <location>
        <begin position="101"/>
        <end position="123"/>
    </location>
</feature>
<dbReference type="InterPro" id="IPR020846">
    <property type="entry name" value="MFS_dom"/>
</dbReference>
<comment type="subcellular location">
    <subcellularLocation>
        <location evidence="1">Membrane</location>
        <topology evidence="1">Multi-pass membrane protein</topology>
    </subcellularLocation>
</comment>
<keyword evidence="3" id="KW-0812">Transmembrane</keyword>
<dbReference type="SUPFAM" id="SSF103473">
    <property type="entry name" value="MFS general substrate transporter"/>
    <property type="match status" value="1"/>
</dbReference>
<dbReference type="Proteomes" id="UP000053617">
    <property type="component" value="Unassembled WGS sequence"/>
</dbReference>
<feature type="domain" description="Major facilitator superfamily (MFS) profile" evidence="4">
    <location>
        <begin position="59"/>
        <end position="455"/>
    </location>
</feature>
<dbReference type="HOGENOM" id="CLU_001265_1_1_1"/>
<keyword evidence="3" id="KW-1133">Transmembrane helix</keyword>
<feature type="transmembrane region" description="Helical" evidence="3">
    <location>
        <begin position="219"/>
        <end position="241"/>
    </location>
</feature>
<feature type="transmembrane region" description="Helical" evidence="3">
    <location>
        <begin position="433"/>
        <end position="453"/>
    </location>
</feature>
<reference evidence="5 6" key="1">
    <citation type="submission" date="2015-01" db="EMBL/GenBank/DDBJ databases">
        <title>The Genome Sequence of Rhinocladiella mackenzie CBS 650.93.</title>
        <authorList>
            <consortium name="The Broad Institute Genomics Platform"/>
            <person name="Cuomo C."/>
            <person name="de Hoog S."/>
            <person name="Gorbushina A."/>
            <person name="Stielow B."/>
            <person name="Teixiera M."/>
            <person name="Abouelleil A."/>
            <person name="Chapman S.B."/>
            <person name="Priest M."/>
            <person name="Young S.K."/>
            <person name="Wortman J."/>
            <person name="Nusbaum C."/>
            <person name="Birren B."/>
        </authorList>
    </citation>
    <scope>NUCLEOTIDE SEQUENCE [LARGE SCALE GENOMIC DNA]</scope>
    <source>
        <strain evidence="5 6">CBS 650.93</strain>
    </source>
</reference>
<dbReference type="Gene3D" id="1.20.1250.20">
    <property type="entry name" value="MFS general substrate transporter like domains"/>
    <property type="match status" value="1"/>
</dbReference>
<dbReference type="VEuPathDB" id="FungiDB:Z518_07351"/>
<evidence type="ECO:0000259" key="4">
    <source>
        <dbReference type="PROSITE" id="PS50850"/>
    </source>
</evidence>
<comment type="similarity">
    <text evidence="2">Belongs to the major facilitator superfamily. Monocarboxylate porter (TC 2.A.1.13) family.</text>
</comment>
<dbReference type="PROSITE" id="PS50850">
    <property type="entry name" value="MFS"/>
    <property type="match status" value="1"/>
</dbReference>
<evidence type="ECO:0000313" key="6">
    <source>
        <dbReference type="Proteomes" id="UP000053617"/>
    </source>
</evidence>
<accession>A0A0D2H030</accession>
<feature type="transmembrane region" description="Helical" evidence="3">
    <location>
        <begin position="395"/>
        <end position="413"/>
    </location>
</feature>
<organism evidence="5 6">
    <name type="scientific">Rhinocladiella mackenziei CBS 650.93</name>
    <dbReference type="NCBI Taxonomy" id="1442369"/>
    <lineage>
        <taxon>Eukaryota</taxon>
        <taxon>Fungi</taxon>
        <taxon>Dikarya</taxon>
        <taxon>Ascomycota</taxon>
        <taxon>Pezizomycotina</taxon>
        <taxon>Eurotiomycetes</taxon>
        <taxon>Chaetothyriomycetidae</taxon>
        <taxon>Chaetothyriales</taxon>
        <taxon>Herpotrichiellaceae</taxon>
        <taxon>Rhinocladiella</taxon>
    </lineage>
</organism>
<dbReference type="InterPro" id="IPR036259">
    <property type="entry name" value="MFS_trans_sf"/>
</dbReference>
<dbReference type="GeneID" id="25295422"/>
<evidence type="ECO:0000256" key="2">
    <source>
        <dbReference type="ARBA" id="ARBA00006727"/>
    </source>
</evidence>
<name>A0A0D2H030_9EURO</name>
<feature type="transmembrane region" description="Helical" evidence="3">
    <location>
        <begin position="358"/>
        <end position="383"/>
    </location>
</feature>
<dbReference type="PANTHER" id="PTHR11360:SF252">
    <property type="entry name" value="MAJOR FACILITATOR SUPERFAMILY (MFS) PROFILE DOMAIN-CONTAINING PROTEIN-RELATED"/>
    <property type="match status" value="1"/>
</dbReference>
<keyword evidence="6" id="KW-1185">Reference proteome</keyword>
<dbReference type="GO" id="GO:0016020">
    <property type="term" value="C:membrane"/>
    <property type="evidence" value="ECO:0007669"/>
    <property type="project" value="UniProtKB-SubCell"/>
</dbReference>
<feature type="transmembrane region" description="Helical" evidence="3">
    <location>
        <begin position="130"/>
        <end position="150"/>
    </location>
</feature>
<evidence type="ECO:0000313" key="5">
    <source>
        <dbReference type="EMBL" id="KIX03798.1"/>
    </source>
</evidence>
<dbReference type="EMBL" id="KN847479">
    <property type="protein sequence ID" value="KIX03798.1"/>
    <property type="molecule type" value="Genomic_DNA"/>
</dbReference>
<dbReference type="Pfam" id="PF07690">
    <property type="entry name" value="MFS_1"/>
    <property type="match status" value="1"/>
</dbReference>